<feature type="signal peptide" evidence="1">
    <location>
        <begin position="1"/>
        <end position="20"/>
    </location>
</feature>
<sequence>MRSALIAAAILFAAPATVHAQASISGSILPSARSTGVGTPATAFAAIANGGDAQADNCRPECFNCGPGAVDAAFSYQTTTPANALSGTPNTPANIPAGETQNYLFSLTPNSVFSGQAAVIDFVCDNGVRGTYRPGLTDFILSSDPNSPDILAIASTISGDGVARITTPNGFIPFAVSAVNIGSGDPPAGDLSSPSAGNNQATIRVYPEAGGLDLPLLYDICEANNLSQCIGPRGTSVSAQIGDQPSYFVVRALGQGAGVPFFPDIVRVNVVFESQDETQRGRTSVAAIVTGPSVGQNDTMPVGIWNMDVSGPAAGFGEIGEGMIVIDGGGGLTAFANVEILGANGSEYGFFGEVGADSGATPPTFTGSVFDINDNNPAVSYDFNGIWGPQTVVRGNLTVPATDGPDLSGPQLANNQTRRIRAVYDQLTDRAVTQAGIAGTYDLVDEDGGTPRDIGDITIDAQGQLSGTVSDQSANICQATGDMTQVQAGKNIFFVNMTLTGACQFASMYSGHAAQMDDPDNGITNGLAMIFGNQNAIVQIALVPDAQFP</sequence>
<keyword evidence="1" id="KW-0732">Signal</keyword>
<reference evidence="2 3" key="1">
    <citation type="submission" date="2024-01" db="EMBL/GenBank/DDBJ databases">
        <title>Hyphobacterium bacterium isolated from marine sediment.</title>
        <authorList>
            <person name="Zhao S."/>
        </authorList>
    </citation>
    <scope>NUCLEOTIDE SEQUENCE [LARGE SCALE GENOMIC DNA]</scope>
    <source>
        <strain evidence="2 3">Y60-23</strain>
    </source>
</reference>
<comment type="caution">
    <text evidence="2">The sequence shown here is derived from an EMBL/GenBank/DDBJ whole genome shotgun (WGS) entry which is preliminary data.</text>
</comment>
<gene>
    <name evidence="2" type="ORF">V0U35_10000</name>
</gene>
<name>A0ABU7LZM0_9PROT</name>
<protein>
    <submittedName>
        <fullName evidence="2">Uncharacterized protein</fullName>
    </submittedName>
</protein>
<feature type="chain" id="PRO_5045922727" evidence="1">
    <location>
        <begin position="21"/>
        <end position="549"/>
    </location>
</feature>
<dbReference type="Proteomes" id="UP001310692">
    <property type="component" value="Unassembled WGS sequence"/>
</dbReference>
<dbReference type="EMBL" id="JAZDRO010000004">
    <property type="protein sequence ID" value="MEE2567012.1"/>
    <property type="molecule type" value="Genomic_DNA"/>
</dbReference>
<accession>A0ABU7LZM0</accession>
<evidence type="ECO:0000313" key="2">
    <source>
        <dbReference type="EMBL" id="MEE2567012.1"/>
    </source>
</evidence>
<proteinExistence type="predicted"/>
<evidence type="ECO:0000313" key="3">
    <source>
        <dbReference type="Proteomes" id="UP001310692"/>
    </source>
</evidence>
<dbReference type="RefSeq" id="WP_330196570.1">
    <property type="nucleotide sequence ID" value="NZ_JAZDRO010000004.1"/>
</dbReference>
<evidence type="ECO:0000256" key="1">
    <source>
        <dbReference type="SAM" id="SignalP"/>
    </source>
</evidence>
<organism evidence="2 3">
    <name type="scientific">Hyphobacterium marinum</name>
    <dbReference type="NCBI Taxonomy" id="3116574"/>
    <lineage>
        <taxon>Bacteria</taxon>
        <taxon>Pseudomonadati</taxon>
        <taxon>Pseudomonadota</taxon>
        <taxon>Alphaproteobacteria</taxon>
        <taxon>Maricaulales</taxon>
        <taxon>Maricaulaceae</taxon>
        <taxon>Hyphobacterium</taxon>
    </lineage>
</organism>
<keyword evidence="3" id="KW-1185">Reference proteome</keyword>